<dbReference type="EMBL" id="LROM01000043">
    <property type="protein sequence ID" value="OFA08713.1"/>
    <property type="molecule type" value="Genomic_DNA"/>
</dbReference>
<dbReference type="GO" id="GO:0102208">
    <property type="term" value="F:2-polyprenyl-6-hydroxyphenol methylase activity"/>
    <property type="evidence" value="ECO:0007669"/>
    <property type="project" value="UniProtKB-EC"/>
</dbReference>
<organism evidence="1 2">
    <name type="scientific">Duganella phyllosphaerae</name>
    <dbReference type="NCBI Taxonomy" id="762836"/>
    <lineage>
        <taxon>Bacteria</taxon>
        <taxon>Pseudomonadati</taxon>
        <taxon>Pseudomonadota</taxon>
        <taxon>Betaproteobacteria</taxon>
        <taxon>Burkholderiales</taxon>
        <taxon>Oxalobacteraceae</taxon>
        <taxon>Telluria group</taxon>
        <taxon>Duganella</taxon>
    </lineage>
</organism>
<evidence type="ECO:0000313" key="1">
    <source>
        <dbReference type="EMBL" id="OFA08713.1"/>
    </source>
</evidence>
<keyword evidence="1" id="KW-0489">Methyltransferase</keyword>
<dbReference type="GO" id="GO:0061542">
    <property type="term" value="F:3-demethylubiquinol 3-O-methyltransferase activity"/>
    <property type="evidence" value="ECO:0007669"/>
    <property type="project" value="UniProtKB-EC"/>
</dbReference>
<accession>A0A1E7X6D5</accession>
<dbReference type="Gene3D" id="3.40.50.150">
    <property type="entry name" value="Vaccinia Virus protein VP39"/>
    <property type="match status" value="1"/>
</dbReference>
<dbReference type="OrthoDB" id="8936324at2"/>
<dbReference type="RefSeq" id="WP_070246267.1">
    <property type="nucleotide sequence ID" value="NZ_LROM01000043.1"/>
</dbReference>
<dbReference type="Pfam" id="PF13489">
    <property type="entry name" value="Methyltransf_23"/>
    <property type="match status" value="1"/>
</dbReference>
<sequence length="192" mass="22155">MATPSQFDNDTFELARDHLNAFITKTAERLAEGGGKMLEVGPQDRSMVRDRFANFAIDTFDIVDKYRPTFVGDITKHNDFIADNAYDCVACLEVLEHTLNPFEAVKELRRILKDGGHLLVSAPLNWRIHGPIPDCWRFTEHGWTALLRDFDIVEIDILETPGRELFPIKYNVLARCNKQKNLRDDELAFRYI</sequence>
<keyword evidence="2" id="KW-1185">Reference proteome</keyword>
<reference evidence="2" key="1">
    <citation type="journal article" date="2016" name="Front. Microbiol.">
        <title>Molecular Keys to the Janthinobacterium and Duganella spp. Interaction with the Plant Pathogen Fusarium graminearum.</title>
        <authorList>
            <person name="Haack F.S."/>
            <person name="Poehlein A."/>
            <person name="Kroger C."/>
            <person name="Voigt C.A."/>
            <person name="Piepenbring M."/>
            <person name="Bode H.B."/>
            <person name="Daniel R."/>
            <person name="Schafer W."/>
            <person name="Streit W.R."/>
        </authorList>
    </citation>
    <scope>NUCLEOTIDE SEQUENCE [LARGE SCALE GENOMIC DNA]</scope>
    <source>
        <strain evidence="2">T54</strain>
    </source>
</reference>
<dbReference type="EC" id="2.1.1.222" evidence="1"/>
<dbReference type="EC" id="2.1.1.64" evidence="1"/>
<name>A0A1E7X6D5_9BURK</name>
<dbReference type="AlphaFoldDB" id="A0A1E7X6D5"/>
<dbReference type="GO" id="GO:0032259">
    <property type="term" value="P:methylation"/>
    <property type="evidence" value="ECO:0007669"/>
    <property type="project" value="UniProtKB-KW"/>
</dbReference>
<proteinExistence type="predicted"/>
<dbReference type="SUPFAM" id="SSF53335">
    <property type="entry name" value="S-adenosyl-L-methionine-dependent methyltransferases"/>
    <property type="match status" value="1"/>
</dbReference>
<gene>
    <name evidence="1" type="primary">ubiG_1</name>
    <name evidence="1" type="ORF">DUPY_06060</name>
</gene>
<protein>
    <submittedName>
        <fullName evidence="1">Ubiquinone biosynthesis O-methyltransferase</fullName>
        <ecNumber evidence="1">2.1.1.222</ecNumber>
        <ecNumber evidence="1">2.1.1.64</ecNumber>
    </submittedName>
</protein>
<dbReference type="InterPro" id="IPR029063">
    <property type="entry name" value="SAM-dependent_MTases_sf"/>
</dbReference>
<keyword evidence="1" id="KW-0830">Ubiquinone</keyword>
<comment type="caution">
    <text evidence="1">The sequence shown here is derived from an EMBL/GenBank/DDBJ whole genome shotgun (WGS) entry which is preliminary data.</text>
</comment>
<keyword evidence="1" id="KW-0808">Transferase</keyword>
<dbReference type="Proteomes" id="UP000175989">
    <property type="component" value="Unassembled WGS sequence"/>
</dbReference>
<evidence type="ECO:0000313" key="2">
    <source>
        <dbReference type="Proteomes" id="UP000175989"/>
    </source>
</evidence>